<feature type="domain" description="DUF2846" evidence="2">
    <location>
        <begin position="63"/>
        <end position="138"/>
    </location>
</feature>
<keyword evidence="4" id="KW-1185">Reference proteome</keyword>
<organism evidence="3 4">
    <name type="scientific">Chromobacterium fluminis</name>
    <dbReference type="NCBI Taxonomy" id="3044269"/>
    <lineage>
        <taxon>Bacteria</taxon>
        <taxon>Pseudomonadati</taxon>
        <taxon>Pseudomonadota</taxon>
        <taxon>Betaproteobacteria</taxon>
        <taxon>Neisseriales</taxon>
        <taxon>Chromobacteriaceae</taxon>
        <taxon>Chromobacterium</taxon>
    </lineage>
</organism>
<evidence type="ECO:0000313" key="4">
    <source>
        <dbReference type="Proteomes" id="UP001515641"/>
    </source>
</evidence>
<feature type="signal peptide" evidence="1">
    <location>
        <begin position="1"/>
        <end position="46"/>
    </location>
</feature>
<feature type="chain" id="PRO_5047346858" evidence="1">
    <location>
        <begin position="47"/>
        <end position="168"/>
    </location>
</feature>
<proteinExistence type="predicted"/>
<accession>A0ABX0L088</accession>
<evidence type="ECO:0000256" key="1">
    <source>
        <dbReference type="SAM" id="SignalP"/>
    </source>
</evidence>
<protein>
    <submittedName>
        <fullName evidence="3">DUF2846 domain-containing protein</fullName>
    </submittedName>
</protein>
<evidence type="ECO:0000259" key="2">
    <source>
        <dbReference type="Pfam" id="PF11008"/>
    </source>
</evidence>
<gene>
    <name evidence="3" type="ORF">HA052_08120</name>
</gene>
<comment type="caution">
    <text evidence="3">The sequence shown here is derived from an EMBL/GenBank/DDBJ whole genome shotgun (WGS) entry which is preliminary data.</text>
</comment>
<keyword evidence="1" id="KW-0732">Signal</keyword>
<dbReference type="Proteomes" id="UP001515641">
    <property type="component" value="Unassembled WGS sequence"/>
</dbReference>
<evidence type="ECO:0000313" key="3">
    <source>
        <dbReference type="EMBL" id="NHR05164.1"/>
    </source>
</evidence>
<name>A0ABX0L088_9NEIS</name>
<dbReference type="Pfam" id="PF11008">
    <property type="entry name" value="DUF2846"/>
    <property type="match status" value="1"/>
</dbReference>
<sequence length="168" mass="18100">MRGGIFACRIPAAIPFKYKKELSVKKLFAAASLLALLSGCASTTLATPEADAQAKQFNAQPAKARVYIYRNEAIGAAVKMNVLADNKALGDTVAKTYIMADLEPGSHTLVGKAENDSSLTLDMVAGKIYYVWQEVKMGVLYARNKLQSVDEAEGQKGVKESQLVQSPQ</sequence>
<reference evidence="3 4" key="1">
    <citation type="submission" date="2020-03" db="EMBL/GenBank/DDBJ databases">
        <title>Draft genome sequence of environmentally isolated cultures.</title>
        <authorList>
            <person name="Wilson H.S."/>
            <person name="De Leon M.E."/>
        </authorList>
    </citation>
    <scope>NUCLEOTIDE SEQUENCE [LARGE SCALE GENOMIC DNA]</scope>
    <source>
        <strain evidence="3 4">HSC-31F16</strain>
    </source>
</reference>
<dbReference type="InterPro" id="IPR022548">
    <property type="entry name" value="DUF2846"/>
</dbReference>
<dbReference type="EMBL" id="JAAOMA010000008">
    <property type="protein sequence ID" value="NHR05164.1"/>
    <property type="molecule type" value="Genomic_DNA"/>
</dbReference>